<evidence type="ECO:0000313" key="3">
    <source>
        <dbReference type="Proteomes" id="UP000004095"/>
    </source>
</evidence>
<dbReference type="Pfam" id="PF13349">
    <property type="entry name" value="DUF4097"/>
    <property type="match status" value="1"/>
</dbReference>
<dbReference type="Proteomes" id="UP000004095">
    <property type="component" value="Unassembled WGS sequence"/>
</dbReference>
<evidence type="ECO:0000259" key="1">
    <source>
        <dbReference type="Pfam" id="PF13349"/>
    </source>
</evidence>
<comment type="caution">
    <text evidence="2">The sequence shown here is derived from an EMBL/GenBank/DDBJ whole genome shotgun (WGS) entry which is preliminary data.</text>
</comment>
<keyword evidence="3" id="KW-1185">Reference proteome</keyword>
<dbReference type="InterPro" id="IPR025164">
    <property type="entry name" value="Toastrack_DUF4097"/>
</dbReference>
<proteinExistence type="predicted"/>
<organism evidence="2 3">
    <name type="scientific">Microscilla marina ATCC 23134</name>
    <dbReference type="NCBI Taxonomy" id="313606"/>
    <lineage>
        <taxon>Bacteria</taxon>
        <taxon>Pseudomonadati</taxon>
        <taxon>Bacteroidota</taxon>
        <taxon>Cytophagia</taxon>
        <taxon>Cytophagales</taxon>
        <taxon>Microscillaceae</taxon>
        <taxon>Microscilla</taxon>
    </lineage>
</organism>
<protein>
    <recommendedName>
        <fullName evidence="1">DUF4097 domain-containing protein</fullName>
    </recommendedName>
</protein>
<accession>A1ZJG0</accession>
<dbReference type="eggNOG" id="COG3595">
    <property type="taxonomic scope" value="Bacteria"/>
</dbReference>
<dbReference type="EMBL" id="AAWS01000011">
    <property type="protein sequence ID" value="EAY29263.1"/>
    <property type="molecule type" value="Genomic_DNA"/>
</dbReference>
<reference evidence="2 3" key="1">
    <citation type="submission" date="2007-01" db="EMBL/GenBank/DDBJ databases">
        <authorList>
            <person name="Haygood M."/>
            <person name="Podell S."/>
            <person name="Anderson C."/>
            <person name="Hopkinson B."/>
            <person name="Roe K."/>
            <person name="Barbeau K."/>
            <person name="Gaasterland T."/>
            <person name="Ferriera S."/>
            <person name="Johnson J."/>
            <person name="Kravitz S."/>
            <person name="Beeson K."/>
            <person name="Sutton G."/>
            <person name="Rogers Y.-H."/>
            <person name="Friedman R."/>
            <person name="Frazier M."/>
            <person name="Venter J.C."/>
        </authorList>
    </citation>
    <scope>NUCLEOTIDE SEQUENCE [LARGE SCALE GENOMIC DNA]</scope>
    <source>
        <strain evidence="2 3">ATCC 23134</strain>
    </source>
</reference>
<feature type="domain" description="DUF4097" evidence="1">
    <location>
        <begin position="144"/>
        <end position="208"/>
    </location>
</feature>
<gene>
    <name evidence="2" type="ORF">M23134_01317</name>
</gene>
<name>A1ZJG0_MICM2</name>
<sequence>MLSLQAWSQKTPVTTSKTAKKIDKTFDFDQSKELFLNLKYANNIKVKTWNQNKVQVTVWVDINGGKHNDKFELNTDKSSSDFEIRSRIKDLSKITKTLIVTGDEHNNYQSYGNLTVYNDEDGKHHVNGRFLLANIRYEVNVPASTKQLKIKTISGNIEMQHPKNCQLNLKSISGFIDVSIASGQKANLDMRSYSGDVFSDLPIKIKPPMDKSYRKIGGRARLKGKLNGGGTELRLKSFQGNIYLRKAK</sequence>
<evidence type="ECO:0000313" key="2">
    <source>
        <dbReference type="EMBL" id="EAY29263.1"/>
    </source>
</evidence>
<dbReference type="AlphaFoldDB" id="A1ZJG0"/>